<evidence type="ECO:0000256" key="1">
    <source>
        <dbReference type="ARBA" id="ARBA00007447"/>
    </source>
</evidence>
<feature type="domain" description="Peptidase A1" evidence="7">
    <location>
        <begin position="976"/>
        <end position="1324"/>
    </location>
</feature>
<dbReference type="PANTHER" id="PTHR47967">
    <property type="entry name" value="OS07G0603500 PROTEIN-RELATED"/>
    <property type="match status" value="1"/>
</dbReference>
<evidence type="ECO:0000259" key="7">
    <source>
        <dbReference type="PROSITE" id="PS51767"/>
    </source>
</evidence>
<organism evidence="8 9">
    <name type="scientific">Dichanthelium oligosanthes</name>
    <dbReference type="NCBI Taxonomy" id="888268"/>
    <lineage>
        <taxon>Eukaryota</taxon>
        <taxon>Viridiplantae</taxon>
        <taxon>Streptophyta</taxon>
        <taxon>Embryophyta</taxon>
        <taxon>Tracheophyta</taxon>
        <taxon>Spermatophyta</taxon>
        <taxon>Magnoliopsida</taxon>
        <taxon>Liliopsida</taxon>
        <taxon>Poales</taxon>
        <taxon>Poaceae</taxon>
        <taxon>PACMAD clade</taxon>
        <taxon>Panicoideae</taxon>
        <taxon>Panicodae</taxon>
        <taxon>Paniceae</taxon>
        <taxon>Dichantheliinae</taxon>
        <taxon>Dichanthelium</taxon>
    </lineage>
</organism>
<dbReference type="InterPro" id="IPR051708">
    <property type="entry name" value="Plant_Aspart_Prot_A1"/>
</dbReference>
<proteinExistence type="inferred from homology"/>
<evidence type="ECO:0000256" key="3">
    <source>
        <dbReference type="ARBA" id="ARBA00022750"/>
    </source>
</evidence>
<dbReference type="SUPFAM" id="SSF50630">
    <property type="entry name" value="Acid proteases"/>
    <property type="match status" value="3"/>
</dbReference>
<dbReference type="InterPro" id="IPR032799">
    <property type="entry name" value="TAXi_C"/>
</dbReference>
<keyword evidence="9" id="KW-1185">Reference proteome</keyword>
<feature type="domain" description="Peptidase A1" evidence="7">
    <location>
        <begin position="540"/>
        <end position="886"/>
    </location>
</feature>
<dbReference type="PROSITE" id="PS51767">
    <property type="entry name" value="PEPTIDASE_A1"/>
    <property type="match status" value="3"/>
</dbReference>
<name>A0A1E5V0U7_9POAL</name>
<dbReference type="CDD" id="cd05476">
    <property type="entry name" value="pepsin_A_like_plant"/>
    <property type="match status" value="3"/>
</dbReference>
<dbReference type="InterPro" id="IPR001461">
    <property type="entry name" value="Aspartic_peptidase_A1"/>
</dbReference>
<dbReference type="InterPro" id="IPR034161">
    <property type="entry name" value="Pepsin-like_plant"/>
</dbReference>
<keyword evidence="5" id="KW-0325">Glycoprotein</keyword>
<dbReference type="GO" id="GO:0006508">
    <property type="term" value="P:proteolysis"/>
    <property type="evidence" value="ECO:0007669"/>
    <property type="project" value="UniProtKB-KW"/>
</dbReference>
<dbReference type="FunFam" id="2.40.70.10:FF:000029">
    <property type="entry name" value="Aspartyl protease family protein"/>
    <property type="match status" value="1"/>
</dbReference>
<keyword evidence="4" id="KW-0378">Hydrolase</keyword>
<dbReference type="InterPro" id="IPR021109">
    <property type="entry name" value="Peptidase_aspartic_dom_sf"/>
</dbReference>
<evidence type="ECO:0000256" key="6">
    <source>
        <dbReference type="SAM" id="MobiDB-lite"/>
    </source>
</evidence>
<evidence type="ECO:0000256" key="4">
    <source>
        <dbReference type="ARBA" id="ARBA00022801"/>
    </source>
</evidence>
<dbReference type="STRING" id="888268.A0A1E5V0U7"/>
<evidence type="ECO:0000256" key="5">
    <source>
        <dbReference type="ARBA" id="ARBA00023180"/>
    </source>
</evidence>
<dbReference type="EMBL" id="LWDX02055608">
    <property type="protein sequence ID" value="OEL18776.1"/>
    <property type="molecule type" value="Genomic_DNA"/>
</dbReference>
<comment type="similarity">
    <text evidence="1">Belongs to the peptidase A1 family.</text>
</comment>
<gene>
    <name evidence="8" type="ORF">BAE44_0020206</name>
</gene>
<feature type="region of interest" description="Disordered" evidence="6">
    <location>
        <begin position="939"/>
        <end position="965"/>
    </location>
</feature>
<dbReference type="Proteomes" id="UP000095767">
    <property type="component" value="Unassembled WGS sequence"/>
</dbReference>
<feature type="domain" description="Peptidase A1" evidence="7">
    <location>
        <begin position="146"/>
        <end position="483"/>
    </location>
</feature>
<evidence type="ECO:0000313" key="9">
    <source>
        <dbReference type="Proteomes" id="UP000095767"/>
    </source>
</evidence>
<dbReference type="Gene3D" id="2.40.70.10">
    <property type="entry name" value="Acid Proteases"/>
    <property type="match status" value="6"/>
</dbReference>
<dbReference type="Pfam" id="PF14543">
    <property type="entry name" value="TAXi_N"/>
    <property type="match status" value="3"/>
</dbReference>
<dbReference type="GO" id="GO:0005576">
    <property type="term" value="C:extracellular region"/>
    <property type="evidence" value="ECO:0007669"/>
    <property type="project" value="TreeGrafter"/>
</dbReference>
<dbReference type="InterPro" id="IPR033121">
    <property type="entry name" value="PEPTIDASE_A1"/>
</dbReference>
<sequence>MLASGAAGVRSPSSSTTFSVLPCDSALSMCAAAWAGATPPLGCACPYNQTYGTAAPLASMSSKTTQMASLAVLISLVCAALASAAAGARVELTRLHPAGPGVVTASQSIRDALHRDMHRHKARHQAESGATVFAPTRKDSPSGGSYLMILAIGTPPVPYPAIADTGSDRIWTQCTPCSSQCFQQPTPLYNPASSTTYRALPCDSSPSMCAACPYNLTYGTGWTRGVMGCDTFTFGSARTYQARVPGIAFGCSSASSNDWNDSAGLVGLGRGTLSLVSQLGAGRFSYCLPPFHDSNSTGTLLLGPSAALSGTGVRSTPFVPSPSKLPMRVYYYLNLTGISLGTTKLSIPPDAFSLNADGTGGLIIDSGTTVTSLVDTAYQHIRTTVLSLVTLPTADGLAATGLDLCFALPSPTSAPPAMPSMALHFNGADMVLPAESYMIQLDSGLWCLAMQNQTFGMTSILGNYQQQNMHILYDVRQETLSFAPANAAGVRVELTRVHSSRFVRDALRRDTHRHNARQLAAAGVTVSAPTRKDSSDLGEYLMTLAIGTPPLSYAAIADTGSDLIWTQCAPCGSQCYQQPTPLYNPVNSTTFRVLPCNSSLSMCAAATPPPECACSYNITYGTGWTAGFLGSETFTFGSAPADQVRVPGIAFGCSNTSSSDFNGSAGLVGLGRGSFSLVSQLSAGMFSYCLTPFQDTNSTSKLLLGPSASLNDTGVRSTLFVASPAQAPMSTYYYLNLTGISLGTTALSIPPDAFSLKADGTGGLIIDSGTTITSLVDAAYQKVRAAVLSLVTLPTTTNGSAATGLDLCFALPSPTSAPPAMPSMMLHFNGVDMVLPADNYMILESGVWCLAMRNQTNGEISTLGNYQQQNMHILYDVGLEALLEMSSTSQMASLAVLVFLVCATLASGAASVRVGLTRIHSDTDIPASQLVRDALRRDMHRHRQRSRSGRELAASDGAATTVSARTRKDLPNGGEYLMTLSIGTPPLSYPAIADTGSDLIWTQCAPCGDQCFQQPAPLYNPASSTTFGVLPCNSSLSMCAGVLAGAAPPPGCACMYNQTYGTGWTAGVQGSETFTFGSAPADQARVPGIAFGCSNASSNDWNGSAGLVGLGRGALSLVSQLGAGRFSYCLTPFQDANSTSTLLLGPSAVLNGTGVRSTPFVASPAKAPMSTYYYLNLTGVSMGTTALSISPDAFSLKADGTGGLIIDSGTTITSLVNAAYQQVRAAVQSLVTLPTIDGSDSTGLDLCFALPTTTSAPPAMPSMTLHFDGADMVLPADSYMISGSGVWCLAMRNQTDGAMSTLGNYQQQNMHILYDVRKETLSFAPAKCSTL</sequence>
<dbReference type="FunFam" id="2.40.70.10:FF:000033">
    <property type="entry name" value="Aspartyl protease family protein"/>
    <property type="match status" value="1"/>
</dbReference>
<dbReference type="GO" id="GO:0004190">
    <property type="term" value="F:aspartic-type endopeptidase activity"/>
    <property type="evidence" value="ECO:0007669"/>
    <property type="project" value="UniProtKB-KW"/>
</dbReference>
<evidence type="ECO:0000313" key="8">
    <source>
        <dbReference type="EMBL" id="OEL18776.1"/>
    </source>
</evidence>
<keyword evidence="2" id="KW-0645">Protease</keyword>
<dbReference type="FunFam" id="2.40.70.10:FF:000051">
    <property type="entry name" value="Putative aspartic protease"/>
    <property type="match status" value="2"/>
</dbReference>
<dbReference type="PRINTS" id="PR00792">
    <property type="entry name" value="PEPSIN"/>
</dbReference>
<dbReference type="InterPro" id="IPR032861">
    <property type="entry name" value="TAXi_N"/>
</dbReference>
<reference evidence="8 9" key="1">
    <citation type="submission" date="2016-09" db="EMBL/GenBank/DDBJ databases">
        <title>The draft genome of Dichanthelium oligosanthes: A C3 panicoid grass species.</title>
        <authorList>
            <person name="Studer A.J."/>
            <person name="Schnable J.C."/>
            <person name="Brutnell T.P."/>
        </authorList>
    </citation>
    <scope>NUCLEOTIDE SEQUENCE [LARGE SCALE GENOMIC DNA]</scope>
    <source>
        <strain evidence="9">cv. Kellogg 1175</strain>
        <tissue evidence="8">Leaf</tissue>
    </source>
</reference>
<evidence type="ECO:0000256" key="2">
    <source>
        <dbReference type="ARBA" id="ARBA00022670"/>
    </source>
</evidence>
<dbReference type="OrthoDB" id="660550at2759"/>
<accession>A0A1E5V0U7</accession>
<protein>
    <submittedName>
        <fullName evidence="8">Aspartic proteinase nepenthesin-1</fullName>
    </submittedName>
</protein>
<keyword evidence="3" id="KW-0064">Aspartyl protease</keyword>
<dbReference type="Pfam" id="PF14541">
    <property type="entry name" value="TAXi_C"/>
    <property type="match status" value="3"/>
</dbReference>
<dbReference type="PANTHER" id="PTHR47967:SF45">
    <property type="entry name" value="OS07G0533800 PROTEIN"/>
    <property type="match status" value="1"/>
</dbReference>
<comment type="caution">
    <text evidence="8">The sequence shown here is derived from an EMBL/GenBank/DDBJ whole genome shotgun (WGS) entry which is preliminary data.</text>
</comment>